<feature type="transmembrane region" description="Helical" evidence="1">
    <location>
        <begin position="30"/>
        <end position="52"/>
    </location>
</feature>
<proteinExistence type="predicted"/>
<protein>
    <submittedName>
        <fullName evidence="2">Uncharacterized protein</fullName>
    </submittedName>
</protein>
<keyword evidence="1" id="KW-0812">Transmembrane</keyword>
<evidence type="ECO:0000313" key="3">
    <source>
        <dbReference type="Proteomes" id="UP001623330"/>
    </source>
</evidence>
<organism evidence="2 3">
    <name type="scientific">Nakaseomyces bracarensis</name>
    <dbReference type="NCBI Taxonomy" id="273131"/>
    <lineage>
        <taxon>Eukaryota</taxon>
        <taxon>Fungi</taxon>
        <taxon>Dikarya</taxon>
        <taxon>Ascomycota</taxon>
        <taxon>Saccharomycotina</taxon>
        <taxon>Saccharomycetes</taxon>
        <taxon>Saccharomycetales</taxon>
        <taxon>Saccharomycetaceae</taxon>
        <taxon>Nakaseomyces</taxon>
    </lineage>
</organism>
<evidence type="ECO:0000256" key="1">
    <source>
        <dbReference type="SAM" id="Phobius"/>
    </source>
</evidence>
<dbReference type="Proteomes" id="UP001623330">
    <property type="component" value="Unassembled WGS sequence"/>
</dbReference>
<comment type="caution">
    <text evidence="2">The sequence shown here is derived from an EMBL/GenBank/DDBJ whole genome shotgun (WGS) entry which is preliminary data.</text>
</comment>
<dbReference type="EMBL" id="JBEVYD010000004">
    <property type="protein sequence ID" value="KAL3233733.1"/>
    <property type="molecule type" value="Genomic_DNA"/>
</dbReference>
<evidence type="ECO:0000313" key="2">
    <source>
        <dbReference type="EMBL" id="KAL3233733.1"/>
    </source>
</evidence>
<name>A0ABR4NXW2_9SACH</name>
<keyword evidence="1" id="KW-1133">Transmembrane helix</keyword>
<reference evidence="2 3" key="1">
    <citation type="submission" date="2024-05" db="EMBL/GenBank/DDBJ databases">
        <title>Long read based assembly of the Candida bracarensis genome reveals expanded adhesin content.</title>
        <authorList>
            <person name="Marcet-Houben M."/>
            <person name="Ksiezopolska E."/>
            <person name="Gabaldon T."/>
        </authorList>
    </citation>
    <scope>NUCLEOTIDE SEQUENCE [LARGE SCALE GENOMIC DNA]</scope>
    <source>
        <strain evidence="2 3">CBM6</strain>
    </source>
</reference>
<keyword evidence="1" id="KW-0472">Membrane</keyword>
<sequence>MKKCRERYYNSTALYIIEKIFSNKKKYKNFFFILVLITSCTLPLTLKSVYAIS</sequence>
<accession>A0ABR4NXW2</accession>
<keyword evidence="3" id="KW-1185">Reference proteome</keyword>
<gene>
    <name evidence="2" type="ORF">RNJ44_03773</name>
</gene>